<feature type="transmembrane region" description="Helical" evidence="1">
    <location>
        <begin position="139"/>
        <end position="159"/>
    </location>
</feature>
<keyword evidence="1" id="KW-0472">Membrane</keyword>
<keyword evidence="1" id="KW-0812">Transmembrane</keyword>
<keyword evidence="3" id="KW-1185">Reference proteome</keyword>
<evidence type="ECO:0000256" key="1">
    <source>
        <dbReference type="SAM" id="Phobius"/>
    </source>
</evidence>
<evidence type="ECO:0008006" key="4">
    <source>
        <dbReference type="Google" id="ProtNLM"/>
    </source>
</evidence>
<evidence type="ECO:0000313" key="3">
    <source>
        <dbReference type="Proteomes" id="UP000254664"/>
    </source>
</evidence>
<dbReference type="EMBL" id="UFWZ01000001">
    <property type="protein sequence ID" value="SUY45818.1"/>
    <property type="molecule type" value="Genomic_DNA"/>
</dbReference>
<keyword evidence="1" id="KW-1133">Transmembrane helix</keyword>
<feature type="transmembrane region" description="Helical" evidence="1">
    <location>
        <begin position="58"/>
        <end position="76"/>
    </location>
</feature>
<feature type="transmembrane region" description="Helical" evidence="1">
    <location>
        <begin position="105"/>
        <end position="127"/>
    </location>
</feature>
<organism evidence="2 3">
    <name type="scientific">Clostridium putrefaciens</name>
    <dbReference type="NCBI Taxonomy" id="99675"/>
    <lineage>
        <taxon>Bacteria</taxon>
        <taxon>Bacillati</taxon>
        <taxon>Bacillota</taxon>
        <taxon>Clostridia</taxon>
        <taxon>Eubacteriales</taxon>
        <taxon>Clostridiaceae</taxon>
        <taxon>Clostridium</taxon>
    </lineage>
</organism>
<sequence length="412" mass="47522">MVEVLFLIVICILIRMEYKVYNTFLNPFILISSVYSLLILVNNTIAVRLGFYEIDNSSIMYIMCFLIIIFLVSMFFNKVIYKKNVVVKDEIKQYGDNIVNKDFEILIVFLIGLIAKCISLIQCIQVYGINNIKGKEFGIFAHIGSLAIVLVPYILFLFLKNKNKFYYIIIIMVLYINLFLFGGKYTIFITTMYILIFNGIMNDISIKKSLKYFGIFGLGGILSFVGIYALKPIILLGKYDKGEFLESVGFSVKHFAMYLLSPLISTNYYFNNRIDMGEGIMIMFTVPINIIKALFRTGKYINPVITENVPISNYQDTNVGGIFAESVYESGFLVATIYIIVIFCIIYYFYNSSKYKAKNVALTAYMLSVVTMLFFGNFFTVSGIFLNFILLYVVEVILRNKRFKYMKNPLKR</sequence>
<dbReference type="Proteomes" id="UP000254664">
    <property type="component" value="Unassembled WGS sequence"/>
</dbReference>
<proteinExistence type="predicted"/>
<protein>
    <recommendedName>
        <fullName evidence="4">Oligosaccharide repeat unit polymerase</fullName>
    </recommendedName>
</protein>
<evidence type="ECO:0000313" key="2">
    <source>
        <dbReference type="EMBL" id="SUY45818.1"/>
    </source>
</evidence>
<dbReference type="AlphaFoldDB" id="A0A381J594"/>
<feature type="transmembrane region" description="Helical" evidence="1">
    <location>
        <begin position="210"/>
        <end position="230"/>
    </location>
</feature>
<feature type="transmembrane region" description="Helical" evidence="1">
    <location>
        <begin position="381"/>
        <end position="398"/>
    </location>
</feature>
<feature type="transmembrane region" description="Helical" evidence="1">
    <location>
        <begin position="165"/>
        <end position="198"/>
    </location>
</feature>
<dbReference type="RefSeq" id="WP_172556241.1">
    <property type="nucleotide sequence ID" value="NZ_UFWZ01000001.1"/>
</dbReference>
<accession>A0A381J594</accession>
<name>A0A381J594_9CLOT</name>
<feature type="transmembrane region" description="Helical" evidence="1">
    <location>
        <begin position="250"/>
        <end position="270"/>
    </location>
</feature>
<gene>
    <name evidence="2" type="ORF">NCTC9836_00460</name>
</gene>
<reference evidence="2 3" key="1">
    <citation type="submission" date="2018-06" db="EMBL/GenBank/DDBJ databases">
        <authorList>
            <consortium name="Pathogen Informatics"/>
            <person name="Doyle S."/>
        </authorList>
    </citation>
    <scope>NUCLEOTIDE SEQUENCE [LARGE SCALE GENOMIC DNA]</scope>
    <source>
        <strain evidence="2 3">NCTC9836</strain>
    </source>
</reference>
<feature type="transmembrane region" description="Helical" evidence="1">
    <location>
        <begin position="331"/>
        <end position="350"/>
    </location>
</feature>